<evidence type="ECO:0000313" key="4">
    <source>
        <dbReference type="Proteomes" id="UP000239757"/>
    </source>
</evidence>
<evidence type="ECO:0000256" key="1">
    <source>
        <dbReference type="SAM" id="Coils"/>
    </source>
</evidence>
<name>A0A2P5YBN4_GOSBA</name>
<protein>
    <submittedName>
        <fullName evidence="3">Uncharacterized protein</fullName>
    </submittedName>
</protein>
<dbReference type="AlphaFoldDB" id="A0A2P5YBN4"/>
<dbReference type="EMBL" id="KZ663403">
    <property type="protein sequence ID" value="PPS13010.1"/>
    <property type="molecule type" value="Genomic_DNA"/>
</dbReference>
<accession>A0A2P5YBN4</accession>
<evidence type="ECO:0000256" key="2">
    <source>
        <dbReference type="SAM" id="MobiDB-lite"/>
    </source>
</evidence>
<dbReference type="Proteomes" id="UP000239757">
    <property type="component" value="Unassembled WGS sequence"/>
</dbReference>
<feature type="region of interest" description="Disordered" evidence="2">
    <location>
        <begin position="416"/>
        <end position="489"/>
    </location>
</feature>
<dbReference type="OrthoDB" id="1766003at2759"/>
<feature type="compositionally biased region" description="Polar residues" evidence="2">
    <location>
        <begin position="432"/>
        <end position="445"/>
    </location>
</feature>
<gene>
    <name evidence="3" type="ORF">GOBAR_AA07651</name>
</gene>
<evidence type="ECO:0000313" key="3">
    <source>
        <dbReference type="EMBL" id="PPS13010.1"/>
    </source>
</evidence>
<proteinExistence type="predicted"/>
<sequence length="489" mass="54303">MLHCLGTQGAGNKQGVAAAGIGFVSLGKPVAVGGAEASNKGKTVAVEITKQQRMMNYYELKLKELKLQEELQQVQQQLKELEQPEFQKPTMRDIIAQQQSAKGKEVAKQLVLALEQPKPKQAWYVVMSGPKAGVFSEAEAGLINDQPKENIRKAQTKFEAELIMKTIRAQSEKQKKPMKFEMPNIKPISGGPLLAGYDQFSYEDWKNYYLLGEGSNSPVTFIRKDGLKRGIASLEAKLPQKIRLMYSGLADTIYITNQEQLGFLPEGAEKAVLKFIKIVKMDLTKGLFLKFQSSIPDWGGVNYYRPIHIIKIGSYNPNFDIKDDQITPEVDIYSENIVVAARCLNIINIMEEIDRIKVLKKFKINYMSSDIIIYSGCSKEAVEKEIKMLDKWLDKITNLEIPISQTTKQMLTDIMKAPQPKSSGPEQKKSGKQVSSRSGADTQVADNDKRDNTSTSNKGVADASASLKAKIPSNVANARGADSSGKDKK</sequence>
<organism evidence="3 4">
    <name type="scientific">Gossypium barbadense</name>
    <name type="common">Sea Island cotton</name>
    <name type="synonym">Hibiscus barbadensis</name>
    <dbReference type="NCBI Taxonomy" id="3634"/>
    <lineage>
        <taxon>Eukaryota</taxon>
        <taxon>Viridiplantae</taxon>
        <taxon>Streptophyta</taxon>
        <taxon>Embryophyta</taxon>
        <taxon>Tracheophyta</taxon>
        <taxon>Spermatophyta</taxon>
        <taxon>Magnoliopsida</taxon>
        <taxon>eudicotyledons</taxon>
        <taxon>Gunneridae</taxon>
        <taxon>Pentapetalae</taxon>
        <taxon>rosids</taxon>
        <taxon>malvids</taxon>
        <taxon>Malvales</taxon>
        <taxon>Malvaceae</taxon>
        <taxon>Malvoideae</taxon>
        <taxon>Gossypium</taxon>
    </lineage>
</organism>
<feature type="coiled-coil region" evidence="1">
    <location>
        <begin position="57"/>
        <end position="84"/>
    </location>
</feature>
<reference evidence="3 4" key="1">
    <citation type="submission" date="2015-01" db="EMBL/GenBank/DDBJ databases">
        <title>Genome of allotetraploid Gossypium barbadense reveals genomic plasticity and fiber elongation in cotton evolution.</title>
        <authorList>
            <person name="Chen X."/>
            <person name="Liu X."/>
            <person name="Zhao B."/>
            <person name="Zheng H."/>
            <person name="Hu Y."/>
            <person name="Lu G."/>
            <person name="Yang C."/>
            <person name="Chen J."/>
            <person name="Shan C."/>
            <person name="Zhang L."/>
            <person name="Zhou Y."/>
            <person name="Wang L."/>
            <person name="Guo W."/>
            <person name="Bai Y."/>
            <person name="Ruan J."/>
            <person name="Shangguan X."/>
            <person name="Mao Y."/>
            <person name="Jiang J."/>
            <person name="Zhu Y."/>
            <person name="Lei J."/>
            <person name="Kang H."/>
            <person name="Chen S."/>
            <person name="He X."/>
            <person name="Wang R."/>
            <person name="Wang Y."/>
            <person name="Chen J."/>
            <person name="Wang L."/>
            <person name="Yu S."/>
            <person name="Wang B."/>
            <person name="Wei J."/>
            <person name="Song S."/>
            <person name="Lu X."/>
            <person name="Gao Z."/>
            <person name="Gu W."/>
            <person name="Deng X."/>
            <person name="Ma D."/>
            <person name="Wang S."/>
            <person name="Liang W."/>
            <person name="Fang L."/>
            <person name="Cai C."/>
            <person name="Zhu X."/>
            <person name="Zhou B."/>
            <person name="Zhang Y."/>
            <person name="Chen Z."/>
            <person name="Xu S."/>
            <person name="Zhu R."/>
            <person name="Wang S."/>
            <person name="Zhang T."/>
            <person name="Zhao G."/>
        </authorList>
    </citation>
    <scope>NUCLEOTIDE SEQUENCE [LARGE SCALE GENOMIC DNA]</scope>
    <source>
        <strain evidence="4">cv. Xinhai21</strain>
        <tissue evidence="3">Leaf</tissue>
    </source>
</reference>
<keyword evidence="1" id="KW-0175">Coiled coil</keyword>